<protein>
    <submittedName>
        <fullName evidence="1">Uncharacterized protein</fullName>
    </submittedName>
</protein>
<comment type="caution">
    <text evidence="1">The sequence shown here is derived from an EMBL/GenBank/DDBJ whole genome shotgun (WGS) entry which is preliminary data.</text>
</comment>
<name>A0A0B0MYK8_GOSAR</name>
<keyword evidence="2" id="KW-1185">Reference proteome</keyword>
<gene>
    <name evidence="1" type="ORF">F383_29177</name>
</gene>
<reference evidence="2" key="1">
    <citation type="submission" date="2014-09" db="EMBL/GenBank/DDBJ databases">
        <authorList>
            <person name="Mudge J."/>
            <person name="Ramaraj T."/>
            <person name="Lindquist I.E."/>
            <person name="Bharti A.K."/>
            <person name="Sundararajan A."/>
            <person name="Cameron C.T."/>
            <person name="Woodward J.E."/>
            <person name="May G.D."/>
            <person name="Brubaker C."/>
            <person name="Broadhvest J."/>
            <person name="Wilkins T.A."/>
        </authorList>
    </citation>
    <scope>NUCLEOTIDE SEQUENCE</scope>
    <source>
        <strain evidence="2">cv. AKA8401</strain>
    </source>
</reference>
<accession>A0A0B0MYK8</accession>
<dbReference type="Proteomes" id="UP000032142">
    <property type="component" value="Unassembled WGS sequence"/>
</dbReference>
<proteinExistence type="predicted"/>
<evidence type="ECO:0000313" key="1">
    <source>
        <dbReference type="EMBL" id="KHG04026.1"/>
    </source>
</evidence>
<dbReference type="EMBL" id="JRRC01403982">
    <property type="protein sequence ID" value="KHG04026.1"/>
    <property type="molecule type" value="Genomic_DNA"/>
</dbReference>
<organism evidence="1 2">
    <name type="scientific">Gossypium arboreum</name>
    <name type="common">Tree cotton</name>
    <name type="synonym">Gossypium nanking</name>
    <dbReference type="NCBI Taxonomy" id="29729"/>
    <lineage>
        <taxon>Eukaryota</taxon>
        <taxon>Viridiplantae</taxon>
        <taxon>Streptophyta</taxon>
        <taxon>Embryophyta</taxon>
        <taxon>Tracheophyta</taxon>
        <taxon>Spermatophyta</taxon>
        <taxon>Magnoliopsida</taxon>
        <taxon>eudicotyledons</taxon>
        <taxon>Gunneridae</taxon>
        <taxon>Pentapetalae</taxon>
        <taxon>rosids</taxon>
        <taxon>malvids</taxon>
        <taxon>Malvales</taxon>
        <taxon>Malvaceae</taxon>
        <taxon>Malvoideae</taxon>
        <taxon>Gossypium</taxon>
    </lineage>
</organism>
<dbReference type="AlphaFoldDB" id="A0A0B0MYK8"/>
<sequence>MICTKLRLSGLMELRLGSCIVWT</sequence>
<evidence type="ECO:0000313" key="2">
    <source>
        <dbReference type="Proteomes" id="UP000032142"/>
    </source>
</evidence>